<feature type="compositionally biased region" description="Basic residues" evidence="2">
    <location>
        <begin position="148"/>
        <end position="159"/>
    </location>
</feature>
<gene>
    <name evidence="3" type="ORF">PPRIM_AZ9-3.1.T0800133</name>
</gene>
<evidence type="ECO:0000256" key="1">
    <source>
        <dbReference type="SAM" id="Coils"/>
    </source>
</evidence>
<evidence type="ECO:0008006" key="5">
    <source>
        <dbReference type="Google" id="ProtNLM"/>
    </source>
</evidence>
<dbReference type="AlphaFoldDB" id="A0A8S1NFE7"/>
<evidence type="ECO:0000256" key="2">
    <source>
        <dbReference type="SAM" id="MobiDB-lite"/>
    </source>
</evidence>
<keyword evidence="4" id="KW-1185">Reference proteome</keyword>
<feature type="region of interest" description="Disordered" evidence="2">
    <location>
        <begin position="121"/>
        <end position="163"/>
    </location>
</feature>
<accession>A0A8S1NFE7</accession>
<sequence length="634" mass="75431">MNKQRRQKILPIQQIQAKLKLLKQSIRATEIKSLRSSCLFTETTPNEKFNIIKPKQNHNSSLDGRTMYIKPTFKKKMKTTKSPQSIKVKTSSIITQSKTTASPQKHIKNILQSYIMSKIPKSRKTSKSISPQKLKKVLSPHQRQIRSQSKKKLKQKQKTKVSPQIIKNKKLKTSVQYYQPQISKISSIRLNTFSVSEDSHKMLLNSIIEELQLMNEKQMIELQQFLRNIKQEKKDEELQTSLHEKFDMQKQHQQFAFQESLPLNIINEICHQREEGITLRVNMQMNAFNNLFQQQKISPRQFQINNQVLQQWEIKQTKKLHRYQEHLNNIQNVTNKIQSKTQKDLKYVQELQLNKSIVIQQLQQISFESSYLDQSDFQLSTPKQNKNINFKRKDIIIDIEYQSQQNQVEIQTNVGTINLFIEILCQYIIETNLYSFIKRMNYPYGLQPFSKLRQIHGYEVIDDDKYQYPIQEYIFTELQQNSSLYEKIHNRAIFDTLNEILNQYRPFYKCNGQPYPWQYNRNLVVILYNNENINRLLEKAKEKLISYASVLCGLINDDDEENIEQFLDYEQVLQNLVNSDYLSQLRNERLQLCINNELQECEYIWSYTDATEIMVEITDHIFENLINELTLELL</sequence>
<dbReference type="Proteomes" id="UP000688137">
    <property type="component" value="Unassembled WGS sequence"/>
</dbReference>
<reference evidence="3" key="1">
    <citation type="submission" date="2021-01" db="EMBL/GenBank/DDBJ databases">
        <authorList>
            <consortium name="Genoscope - CEA"/>
            <person name="William W."/>
        </authorList>
    </citation>
    <scope>NUCLEOTIDE SEQUENCE</scope>
</reference>
<evidence type="ECO:0000313" key="4">
    <source>
        <dbReference type="Proteomes" id="UP000688137"/>
    </source>
</evidence>
<comment type="caution">
    <text evidence="3">The sequence shown here is derived from an EMBL/GenBank/DDBJ whole genome shotgun (WGS) entry which is preliminary data.</text>
</comment>
<feature type="coiled-coil region" evidence="1">
    <location>
        <begin position="208"/>
        <end position="239"/>
    </location>
</feature>
<protein>
    <recommendedName>
        <fullName evidence="5">DUF4378 domain-containing protein</fullName>
    </recommendedName>
</protein>
<keyword evidence="1" id="KW-0175">Coiled coil</keyword>
<evidence type="ECO:0000313" key="3">
    <source>
        <dbReference type="EMBL" id="CAD8088193.1"/>
    </source>
</evidence>
<organism evidence="3 4">
    <name type="scientific">Paramecium primaurelia</name>
    <dbReference type="NCBI Taxonomy" id="5886"/>
    <lineage>
        <taxon>Eukaryota</taxon>
        <taxon>Sar</taxon>
        <taxon>Alveolata</taxon>
        <taxon>Ciliophora</taxon>
        <taxon>Intramacronucleata</taxon>
        <taxon>Oligohymenophorea</taxon>
        <taxon>Peniculida</taxon>
        <taxon>Parameciidae</taxon>
        <taxon>Paramecium</taxon>
    </lineage>
</organism>
<dbReference type="EMBL" id="CAJJDM010000083">
    <property type="protein sequence ID" value="CAD8088193.1"/>
    <property type="molecule type" value="Genomic_DNA"/>
</dbReference>
<name>A0A8S1NFE7_PARPR</name>
<proteinExistence type="predicted"/>